<name>A0A6G7KA78_9LACT</name>
<dbReference type="Proteomes" id="UP000501451">
    <property type="component" value="Chromosome"/>
</dbReference>
<dbReference type="AlphaFoldDB" id="A0A6G7KA78"/>
<dbReference type="PANTHER" id="PTHR40056">
    <property type="entry name" value="HYPOTHETICAL CYTOSOLIC PROTEIN"/>
    <property type="match status" value="1"/>
</dbReference>
<protein>
    <submittedName>
        <fullName evidence="1">DUF1836 domain-containing protein</fullName>
    </submittedName>
</protein>
<reference evidence="1 2" key="1">
    <citation type="journal article" date="2017" name="Int. J. Syst. Evol. Microbiol.">
        <title>Jeotgalibaca porci sp. nov. and Jeotgalibaca arthritidis sp. nov., isolated from pigs, and emended description of the genus Jeotgalibaca.</title>
        <authorList>
            <person name="Zamora L."/>
            <person name="Perez-Sancho M."/>
            <person name="Dominguez L."/>
            <person name="Fernandez-Garayzabal J.F."/>
            <person name="Vela A.I."/>
        </authorList>
    </citation>
    <scope>NUCLEOTIDE SEQUENCE [LARGE SCALE GENOMIC DNA]</scope>
    <source>
        <strain evidence="1 2">CECT 9157</strain>
    </source>
</reference>
<keyword evidence="2" id="KW-1185">Reference proteome</keyword>
<gene>
    <name evidence="1" type="ORF">G7057_06840</name>
</gene>
<dbReference type="EMBL" id="CP049740">
    <property type="protein sequence ID" value="QII82174.1"/>
    <property type="molecule type" value="Genomic_DNA"/>
</dbReference>
<dbReference type="KEGG" id="jar:G7057_06840"/>
<dbReference type="Pfam" id="PF08876">
    <property type="entry name" value="DUF1836"/>
    <property type="match status" value="1"/>
</dbReference>
<dbReference type="InterPro" id="IPR014975">
    <property type="entry name" value="DUF1836"/>
</dbReference>
<evidence type="ECO:0000313" key="1">
    <source>
        <dbReference type="EMBL" id="QII82174.1"/>
    </source>
</evidence>
<dbReference type="PANTHER" id="PTHR40056:SF1">
    <property type="entry name" value="DUF1836 DOMAIN-CONTAINING PROTEIN"/>
    <property type="match status" value="1"/>
</dbReference>
<sequence>MSQSKPKDLANLSIVRWDDLPTFGVYNDQVLSIIEEQLAFLTPDGSEKIITPAMINNYVKLGLIERPIKKKYFQLHIAQLIVISLLKQVLPLTDVQKGMALQISIKGEKEAYNSFCKELEESFYHLFSQLDRTIDFSFTIEGIRNENVALKMVTLSLASKLLTQKIIAINGFNKQKKEGVDSLEK</sequence>
<dbReference type="RefSeq" id="WP_166162247.1">
    <property type="nucleotide sequence ID" value="NZ_CP049740.1"/>
</dbReference>
<proteinExistence type="predicted"/>
<accession>A0A6G7KA78</accession>
<organism evidence="1 2">
    <name type="scientific">Jeotgalibaca arthritidis</name>
    <dbReference type="NCBI Taxonomy" id="1868794"/>
    <lineage>
        <taxon>Bacteria</taxon>
        <taxon>Bacillati</taxon>
        <taxon>Bacillota</taxon>
        <taxon>Bacilli</taxon>
        <taxon>Lactobacillales</taxon>
        <taxon>Carnobacteriaceae</taxon>
        <taxon>Jeotgalibaca</taxon>
    </lineage>
</organism>
<evidence type="ECO:0000313" key="2">
    <source>
        <dbReference type="Proteomes" id="UP000501451"/>
    </source>
</evidence>